<comment type="caution">
    <text evidence="2">The sequence shown here is derived from an EMBL/GenBank/DDBJ whole genome shotgun (WGS) entry which is preliminary data.</text>
</comment>
<protein>
    <submittedName>
        <fullName evidence="2">Uncharacterized protein</fullName>
    </submittedName>
</protein>
<reference evidence="2 3" key="1">
    <citation type="submission" date="2023-07" db="EMBL/GenBank/DDBJ databases">
        <title>Sequencing the genomes of 1000 actinobacteria strains.</title>
        <authorList>
            <person name="Klenk H.-P."/>
        </authorList>
    </citation>
    <scope>NUCLEOTIDE SEQUENCE [LARGE SCALE GENOMIC DNA]</scope>
    <source>
        <strain evidence="2 3">DSM 45805</strain>
    </source>
</reference>
<dbReference type="Proteomes" id="UP001229651">
    <property type="component" value="Unassembled WGS sequence"/>
</dbReference>
<evidence type="ECO:0000313" key="2">
    <source>
        <dbReference type="EMBL" id="MDQ0376016.1"/>
    </source>
</evidence>
<organism evidence="2 3">
    <name type="scientific">Amycolatopsis thermophila</name>
    <dbReference type="NCBI Taxonomy" id="206084"/>
    <lineage>
        <taxon>Bacteria</taxon>
        <taxon>Bacillati</taxon>
        <taxon>Actinomycetota</taxon>
        <taxon>Actinomycetes</taxon>
        <taxon>Pseudonocardiales</taxon>
        <taxon>Pseudonocardiaceae</taxon>
        <taxon>Amycolatopsis</taxon>
    </lineage>
</organism>
<sequence>MLAAGEIDTGFAPFALSAADDGGRVATRFVDGEEDFTGVAFAQRYARQDDHLEPAGNPLLLQHRPEPPIPPAAPRPAAG</sequence>
<accession>A0ABU0EL54</accession>
<gene>
    <name evidence="2" type="ORF">FB470_000010</name>
</gene>
<feature type="compositionally biased region" description="Pro residues" evidence="1">
    <location>
        <begin position="67"/>
        <end position="79"/>
    </location>
</feature>
<dbReference type="RefSeq" id="WP_306987671.1">
    <property type="nucleotide sequence ID" value="NZ_JAUSUT010000001.1"/>
</dbReference>
<evidence type="ECO:0000313" key="3">
    <source>
        <dbReference type="Proteomes" id="UP001229651"/>
    </source>
</evidence>
<dbReference type="EMBL" id="JAUSUT010000001">
    <property type="protein sequence ID" value="MDQ0376016.1"/>
    <property type="molecule type" value="Genomic_DNA"/>
</dbReference>
<proteinExistence type="predicted"/>
<feature type="region of interest" description="Disordered" evidence="1">
    <location>
        <begin position="51"/>
        <end position="79"/>
    </location>
</feature>
<evidence type="ECO:0000256" key="1">
    <source>
        <dbReference type="SAM" id="MobiDB-lite"/>
    </source>
</evidence>
<name>A0ABU0EL54_9PSEU</name>
<keyword evidence="3" id="KW-1185">Reference proteome</keyword>